<keyword evidence="3" id="KW-0378">Hydrolase</keyword>
<evidence type="ECO:0000313" key="3">
    <source>
        <dbReference type="EMBL" id="MED7826953.1"/>
    </source>
</evidence>
<dbReference type="SUPFAM" id="SSF56601">
    <property type="entry name" value="beta-lactamase/transpeptidase-like"/>
    <property type="match status" value="1"/>
</dbReference>
<protein>
    <submittedName>
        <fullName evidence="3">Serine hydrolase domain-containing protein</fullName>
        <ecNumber evidence="3">3.1.1.103</ecNumber>
    </submittedName>
</protein>
<proteinExistence type="predicted"/>
<name>A0ABU7FTX6_9ACTN</name>
<evidence type="ECO:0000259" key="2">
    <source>
        <dbReference type="Pfam" id="PF00144"/>
    </source>
</evidence>
<dbReference type="InterPro" id="IPR001466">
    <property type="entry name" value="Beta-lactam-related"/>
</dbReference>
<evidence type="ECO:0000256" key="1">
    <source>
        <dbReference type="SAM" id="SignalP"/>
    </source>
</evidence>
<dbReference type="Pfam" id="PF00144">
    <property type="entry name" value="Beta-lactamase"/>
    <property type="match status" value="1"/>
</dbReference>
<accession>A0ABU7FTX6</accession>
<evidence type="ECO:0000313" key="4">
    <source>
        <dbReference type="Proteomes" id="UP001333996"/>
    </source>
</evidence>
<dbReference type="GO" id="GO:0016787">
    <property type="term" value="F:hydrolase activity"/>
    <property type="evidence" value="ECO:0007669"/>
    <property type="project" value="UniProtKB-KW"/>
</dbReference>
<dbReference type="EC" id="3.1.1.103" evidence="3"/>
<feature type="chain" id="PRO_5045765750" evidence="1">
    <location>
        <begin position="22"/>
        <end position="397"/>
    </location>
</feature>
<dbReference type="RefSeq" id="WP_329511343.1">
    <property type="nucleotide sequence ID" value="NZ_BAAAYZ010000017.1"/>
</dbReference>
<gene>
    <name evidence="3" type="ORF">VXC91_34715</name>
</gene>
<keyword evidence="1" id="KW-0732">Signal</keyword>
<sequence length="397" mass="42906">MTRRRTLAVIGAALAAGTVVATGAGAQAFTGDASPTHRTISRHPAMRTLTPQVRAQLDRAVQHVLKTTRTPGVTVGLWAPGKGSYVRAFGTADKATKQPMSPRFNMRIGSVTKTFTVTALLRLVDHKQASLDDPISKYVRGVPNGRHITLRHLAQMRSGLFNALNDDDFAKVFMADTSRTFTNKELLAYAFKHPVAFPAGSQYQYSNTNTILLSMVVEKVTGQPFDRYLTRHVIKPAHLKHTFMPKGAEFPAPHAHGYTDQASNDGSITDATNWAPPGGASGVMISNLHDLRSWASTLAEGTLLSRATQAEGLKLLPTGREGLSYGLGIFDINGWIGHNGSLPGYQTVMVYLPKAKATLVVHTTSDINVEGKSLTTKFAMAVTDIVTPKNVYDIPTS</sequence>
<feature type="signal peptide" evidence="1">
    <location>
        <begin position="1"/>
        <end position="21"/>
    </location>
</feature>
<dbReference type="InterPro" id="IPR012338">
    <property type="entry name" value="Beta-lactam/transpept-like"/>
</dbReference>
<dbReference type="Proteomes" id="UP001333996">
    <property type="component" value="Unassembled WGS sequence"/>
</dbReference>
<keyword evidence="4" id="KW-1185">Reference proteome</keyword>
<dbReference type="EMBL" id="JAYWVC010000191">
    <property type="protein sequence ID" value="MED7826953.1"/>
    <property type="molecule type" value="Genomic_DNA"/>
</dbReference>
<reference evidence="3" key="1">
    <citation type="submission" date="2024-01" db="EMBL/GenBank/DDBJ databases">
        <title>First draft genome sequence data of TA4-1, the type strain of Gram-positive actinobacterium Streptomyces chiangmaiensis.</title>
        <authorList>
            <person name="Yasawong M."/>
            <person name="Nantapong N."/>
        </authorList>
    </citation>
    <scope>NUCLEOTIDE SEQUENCE</scope>
    <source>
        <strain evidence="3">TA4-1</strain>
    </source>
</reference>
<dbReference type="InterPro" id="IPR050491">
    <property type="entry name" value="AmpC-like"/>
</dbReference>
<dbReference type="PANTHER" id="PTHR46825">
    <property type="entry name" value="D-ALANYL-D-ALANINE-CARBOXYPEPTIDASE/ENDOPEPTIDASE AMPH"/>
    <property type="match status" value="1"/>
</dbReference>
<dbReference type="Gene3D" id="3.40.710.10">
    <property type="entry name" value="DD-peptidase/beta-lactamase superfamily"/>
    <property type="match status" value="1"/>
</dbReference>
<feature type="domain" description="Beta-lactamase-related" evidence="2">
    <location>
        <begin position="57"/>
        <end position="368"/>
    </location>
</feature>
<organism evidence="3 4">
    <name type="scientific">Streptomyces chiangmaiensis</name>
    <dbReference type="NCBI Taxonomy" id="766497"/>
    <lineage>
        <taxon>Bacteria</taxon>
        <taxon>Bacillati</taxon>
        <taxon>Actinomycetota</taxon>
        <taxon>Actinomycetes</taxon>
        <taxon>Kitasatosporales</taxon>
        <taxon>Streptomycetaceae</taxon>
        <taxon>Streptomyces</taxon>
    </lineage>
</organism>
<dbReference type="PANTHER" id="PTHR46825:SF7">
    <property type="entry name" value="D-ALANYL-D-ALANINE CARBOXYPEPTIDASE"/>
    <property type="match status" value="1"/>
</dbReference>
<comment type="caution">
    <text evidence="3">The sequence shown here is derived from an EMBL/GenBank/DDBJ whole genome shotgun (WGS) entry which is preliminary data.</text>
</comment>